<dbReference type="EMBL" id="JAPFFJ010000013">
    <property type="protein sequence ID" value="KAJ6413937.1"/>
    <property type="molecule type" value="Genomic_DNA"/>
</dbReference>
<dbReference type="AlphaFoldDB" id="A0AAD6P251"/>
<proteinExistence type="predicted"/>
<evidence type="ECO:0000313" key="4">
    <source>
        <dbReference type="EMBL" id="KAJ6413937.1"/>
    </source>
</evidence>
<evidence type="ECO:0000256" key="2">
    <source>
        <dbReference type="SAM" id="Phobius"/>
    </source>
</evidence>
<feature type="compositionally biased region" description="Polar residues" evidence="1">
    <location>
        <begin position="311"/>
        <end position="320"/>
    </location>
</feature>
<protein>
    <submittedName>
        <fullName evidence="4">Uncharacterized protein</fullName>
    </submittedName>
</protein>
<keyword evidence="3" id="KW-0732">Signal</keyword>
<evidence type="ECO:0000256" key="1">
    <source>
        <dbReference type="SAM" id="MobiDB-lite"/>
    </source>
</evidence>
<keyword evidence="2" id="KW-0472">Membrane</keyword>
<gene>
    <name evidence="4" type="ORF">OIU84_006692</name>
</gene>
<feature type="transmembrane region" description="Helical" evidence="2">
    <location>
        <begin position="43"/>
        <end position="68"/>
    </location>
</feature>
<evidence type="ECO:0000313" key="5">
    <source>
        <dbReference type="Proteomes" id="UP001162972"/>
    </source>
</evidence>
<sequence length="326" mass="35620">MDSYTFTRRILPLLILCFLSRPYGVVSQNNGDKEGQTYNYARVTPSMAIIIVVLIAVLFIMGFVSIYIRHCNEDTANGGLRPVGMGGLSRRAAASRGLDPAVIETFPNVSLLGRERLEDRADLTVPSASAPQLRESDDPELDLEAQNGAVMDEPENGNANVEAIRPEPEVVGVSMVKTLNRIRSGPLRFPRSHSTGHSVVQPGENTDRFTLRLPVEVRKQVMNRKLSRAMTMVVLSRQGSSVKGNKSGGGEGSPTKVLNYKRLEKLDREARSDRWVINRNPSFLARASSFLSRASSSVLSPKMAATDNRGDSSGQHNAGESSEPLV</sequence>
<organism evidence="4 5">
    <name type="scientific">Salix udensis</name>
    <dbReference type="NCBI Taxonomy" id="889485"/>
    <lineage>
        <taxon>Eukaryota</taxon>
        <taxon>Viridiplantae</taxon>
        <taxon>Streptophyta</taxon>
        <taxon>Embryophyta</taxon>
        <taxon>Tracheophyta</taxon>
        <taxon>Spermatophyta</taxon>
        <taxon>Magnoliopsida</taxon>
        <taxon>eudicotyledons</taxon>
        <taxon>Gunneridae</taxon>
        <taxon>Pentapetalae</taxon>
        <taxon>rosids</taxon>
        <taxon>fabids</taxon>
        <taxon>Malpighiales</taxon>
        <taxon>Salicaceae</taxon>
        <taxon>Saliceae</taxon>
        <taxon>Salix</taxon>
    </lineage>
</organism>
<feature type="signal peptide" evidence="3">
    <location>
        <begin position="1"/>
        <end position="27"/>
    </location>
</feature>
<comment type="caution">
    <text evidence="4">The sequence shown here is derived from an EMBL/GenBank/DDBJ whole genome shotgun (WGS) entry which is preliminary data.</text>
</comment>
<name>A0AAD6P251_9ROSI</name>
<dbReference type="Proteomes" id="UP001162972">
    <property type="component" value="Chromosome 5"/>
</dbReference>
<feature type="region of interest" description="Disordered" evidence="1">
    <location>
        <begin position="293"/>
        <end position="326"/>
    </location>
</feature>
<reference evidence="4 5" key="1">
    <citation type="journal article" date="2023" name="Int. J. Mol. Sci.">
        <title>De Novo Assembly and Annotation of 11 Diverse Shrub Willow (Salix) Genomes Reveals Novel Gene Organization in Sex-Linked Regions.</title>
        <authorList>
            <person name="Hyden B."/>
            <person name="Feng K."/>
            <person name="Yates T.B."/>
            <person name="Jawdy S."/>
            <person name="Cereghino C."/>
            <person name="Smart L.B."/>
            <person name="Muchero W."/>
        </authorList>
    </citation>
    <scope>NUCLEOTIDE SEQUENCE [LARGE SCALE GENOMIC DNA]</scope>
    <source>
        <tissue evidence="4">Shoot tip</tissue>
    </source>
</reference>
<keyword evidence="5" id="KW-1185">Reference proteome</keyword>
<accession>A0AAD6P251</accession>
<keyword evidence="2" id="KW-1133">Transmembrane helix</keyword>
<keyword evidence="2" id="KW-0812">Transmembrane</keyword>
<evidence type="ECO:0000256" key="3">
    <source>
        <dbReference type="SAM" id="SignalP"/>
    </source>
</evidence>
<feature type="chain" id="PRO_5042067506" evidence="3">
    <location>
        <begin position="28"/>
        <end position="326"/>
    </location>
</feature>